<name>A0A450Y9Z4_9GAMM</name>
<dbReference type="EMBL" id="CAADFS010000004">
    <property type="protein sequence ID" value="VFK38335.1"/>
    <property type="molecule type" value="Genomic_DNA"/>
</dbReference>
<reference evidence="1" key="1">
    <citation type="submission" date="2019-02" db="EMBL/GenBank/DDBJ databases">
        <authorList>
            <person name="Gruber-Vodicka R. H."/>
            <person name="Seah K. B. B."/>
        </authorList>
    </citation>
    <scope>NUCLEOTIDE SEQUENCE</scope>
    <source>
        <strain evidence="1">BECK_BZ123</strain>
    </source>
</reference>
<evidence type="ECO:0000313" key="1">
    <source>
        <dbReference type="EMBL" id="VFK38335.1"/>
    </source>
</evidence>
<accession>A0A450Y9Z4</accession>
<evidence type="ECO:0008006" key="2">
    <source>
        <dbReference type="Google" id="ProtNLM"/>
    </source>
</evidence>
<organism evidence="1">
    <name type="scientific">Candidatus Kentrum sp. TC</name>
    <dbReference type="NCBI Taxonomy" id="2126339"/>
    <lineage>
        <taxon>Bacteria</taxon>
        <taxon>Pseudomonadati</taxon>
        <taxon>Pseudomonadota</taxon>
        <taxon>Gammaproteobacteria</taxon>
        <taxon>Candidatus Kentrum</taxon>
    </lineage>
</organism>
<dbReference type="AlphaFoldDB" id="A0A450Y9Z4"/>
<sequence>METSNEANFERNYQSHFEHLRLKGLQPSTIDAYARAVRRIGAHFEYQFGRVDARSDPP</sequence>
<gene>
    <name evidence="1" type="ORF">BECKTC1821D_GA0114238_100442</name>
</gene>
<proteinExistence type="predicted"/>
<protein>
    <recommendedName>
        <fullName evidence="2">Phage integrase, N-terminal SAM-like domain</fullName>
    </recommendedName>
</protein>